<sequence length="238" mass="26763">MVSRIHDPICLFQSTRSCGALSEVHRKPGHVRADCPTLQDHSSKEKEKGEEKAKSRKDKKKIQRGFWAESGTDSSETEPEEETTNLCFMGENQSDEEELQEEAKGGRFSALPGWQKGEFLVCGRVGRGKEFAFGFGCLPASGGSKRRKPGHVRADCLTLQDHSSKEKKKGEEKAKSRKDKKKIQRDFWAESGTDSSETEPKEETTNLCFMGENQSDEEEGLDHHHSSLDFNFKSHRPG</sequence>
<dbReference type="AlphaFoldDB" id="A0A8T3C457"/>
<feature type="compositionally biased region" description="Basic residues" evidence="1">
    <location>
        <begin position="54"/>
        <end position="63"/>
    </location>
</feature>
<organism evidence="2 3">
    <name type="scientific">Dendrobium nobile</name>
    <name type="common">Orchid</name>
    <dbReference type="NCBI Taxonomy" id="94219"/>
    <lineage>
        <taxon>Eukaryota</taxon>
        <taxon>Viridiplantae</taxon>
        <taxon>Streptophyta</taxon>
        <taxon>Embryophyta</taxon>
        <taxon>Tracheophyta</taxon>
        <taxon>Spermatophyta</taxon>
        <taxon>Magnoliopsida</taxon>
        <taxon>Liliopsida</taxon>
        <taxon>Asparagales</taxon>
        <taxon>Orchidaceae</taxon>
        <taxon>Epidendroideae</taxon>
        <taxon>Malaxideae</taxon>
        <taxon>Dendrobiinae</taxon>
        <taxon>Dendrobium</taxon>
    </lineage>
</organism>
<accession>A0A8T3C457</accession>
<evidence type="ECO:0000313" key="3">
    <source>
        <dbReference type="Proteomes" id="UP000829196"/>
    </source>
</evidence>
<dbReference type="Proteomes" id="UP000829196">
    <property type="component" value="Unassembled WGS sequence"/>
</dbReference>
<feature type="region of interest" description="Disordered" evidence="1">
    <location>
        <begin position="25"/>
        <end position="110"/>
    </location>
</feature>
<gene>
    <name evidence="2" type="ORF">KFK09_004002</name>
</gene>
<protein>
    <submittedName>
        <fullName evidence="2">Uncharacterized protein</fullName>
    </submittedName>
</protein>
<reference evidence="2" key="1">
    <citation type="journal article" date="2022" name="Front. Genet.">
        <title>Chromosome-Scale Assembly of the Dendrobium nobile Genome Provides Insights Into the Molecular Mechanism of the Biosynthesis of the Medicinal Active Ingredient of Dendrobium.</title>
        <authorList>
            <person name="Xu Q."/>
            <person name="Niu S.-C."/>
            <person name="Li K.-L."/>
            <person name="Zheng P.-J."/>
            <person name="Zhang X.-J."/>
            <person name="Jia Y."/>
            <person name="Liu Y."/>
            <person name="Niu Y.-X."/>
            <person name="Yu L.-H."/>
            <person name="Chen D.-F."/>
            <person name="Zhang G.-Q."/>
        </authorList>
    </citation>
    <scope>NUCLEOTIDE SEQUENCE</scope>
    <source>
        <tissue evidence="2">Leaf</tissue>
    </source>
</reference>
<dbReference type="EMBL" id="JAGYWB010000004">
    <property type="protein sequence ID" value="KAI0524625.1"/>
    <property type="molecule type" value="Genomic_DNA"/>
</dbReference>
<comment type="caution">
    <text evidence="2">The sequence shown here is derived from an EMBL/GenBank/DDBJ whole genome shotgun (WGS) entry which is preliminary data.</text>
</comment>
<evidence type="ECO:0000256" key="1">
    <source>
        <dbReference type="SAM" id="MobiDB-lite"/>
    </source>
</evidence>
<feature type="compositionally biased region" description="Basic and acidic residues" evidence="1">
    <location>
        <begin position="41"/>
        <end position="53"/>
    </location>
</feature>
<evidence type="ECO:0000313" key="2">
    <source>
        <dbReference type="EMBL" id="KAI0524625.1"/>
    </source>
</evidence>
<feature type="compositionally biased region" description="Basic and acidic residues" evidence="1">
    <location>
        <begin position="162"/>
        <end position="174"/>
    </location>
</feature>
<feature type="region of interest" description="Disordered" evidence="1">
    <location>
        <begin position="139"/>
        <end position="238"/>
    </location>
</feature>
<proteinExistence type="predicted"/>
<name>A0A8T3C457_DENNO</name>
<keyword evidence="3" id="KW-1185">Reference proteome</keyword>